<feature type="domain" description="Prepilin type IV endopeptidase peptidase" evidence="8">
    <location>
        <begin position="83"/>
        <end position="211"/>
    </location>
</feature>
<keyword evidence="10" id="KW-0489">Methyltransferase</keyword>
<comment type="subcellular location">
    <subcellularLocation>
        <location evidence="1">Cell membrane</location>
        <topology evidence="1">Multi-pass membrane protein</topology>
    </subcellularLocation>
</comment>
<reference evidence="10" key="1">
    <citation type="journal article" date="2006" name="Nature">
        <title>Deciphering the evolution and metabolism of an anammox bacterium from a community genome.</title>
        <authorList>
            <person name="Strous M."/>
            <person name="Pelletier E."/>
            <person name="Mangenot S."/>
            <person name="Rattei T."/>
            <person name="Lehner A."/>
            <person name="Taylor M.W."/>
            <person name="Horn M."/>
            <person name="Daims H."/>
            <person name="Bartol-Mavel D."/>
            <person name="Wincker P."/>
            <person name="Barbe V."/>
            <person name="Fonknechten N."/>
            <person name="Vallenet D."/>
            <person name="Segurens B."/>
            <person name="Schenowitz-Truong C."/>
            <person name="Medigue C."/>
            <person name="Collingro A."/>
            <person name="Snel B."/>
            <person name="Dutilh B.E."/>
            <person name="OpDenCamp H.J.M."/>
            <person name="vanDerDrift C."/>
            <person name="Cirpus I."/>
            <person name="vanDePas-Schoonen K.T."/>
            <person name="Harhangi H.R."/>
            <person name="vanNiftrik L."/>
            <person name="Schmid M."/>
            <person name="Keltjens J."/>
            <person name="vanDeVossenberg J."/>
            <person name="Kartal B."/>
            <person name="Meier H."/>
            <person name="Frishman D."/>
            <person name="Huynen M.A."/>
            <person name="Mewes H."/>
            <person name="Weissenbach J."/>
            <person name="Jetten M.S.M."/>
            <person name="Wagner M."/>
            <person name="LePaslier D."/>
        </authorList>
    </citation>
    <scope>NUCLEOTIDE SEQUENCE</scope>
</reference>
<name>Q1PWX9_KUEST</name>
<feature type="transmembrane region" description="Helical" evidence="7">
    <location>
        <begin position="145"/>
        <end position="170"/>
    </location>
</feature>
<dbReference type="InterPro" id="IPR000045">
    <property type="entry name" value="Prepilin_IV_endopep_pep"/>
</dbReference>
<dbReference type="AlphaFoldDB" id="Q1PWX9"/>
<evidence type="ECO:0000256" key="1">
    <source>
        <dbReference type="ARBA" id="ARBA00004651"/>
    </source>
</evidence>
<keyword evidence="3" id="KW-1003">Cell membrane</keyword>
<evidence type="ECO:0000256" key="6">
    <source>
        <dbReference type="ARBA" id="ARBA00023136"/>
    </source>
</evidence>
<dbReference type="PANTHER" id="PTHR30487">
    <property type="entry name" value="TYPE 4 PREPILIN-LIKE PROTEINS LEADER PEPTIDE-PROCESSING ENZYME"/>
    <property type="match status" value="1"/>
</dbReference>
<dbReference type="GO" id="GO:0005886">
    <property type="term" value="C:plasma membrane"/>
    <property type="evidence" value="ECO:0007669"/>
    <property type="project" value="UniProtKB-SubCell"/>
</dbReference>
<evidence type="ECO:0000256" key="3">
    <source>
        <dbReference type="ARBA" id="ARBA00022475"/>
    </source>
</evidence>
<dbReference type="GO" id="GO:0008168">
    <property type="term" value="F:methyltransferase activity"/>
    <property type="evidence" value="ECO:0007669"/>
    <property type="project" value="UniProtKB-KW"/>
</dbReference>
<keyword evidence="10" id="KW-0808">Transferase</keyword>
<evidence type="ECO:0000256" key="7">
    <source>
        <dbReference type="SAM" id="Phobius"/>
    </source>
</evidence>
<sequence>MPKNKSLIHPRSFCPHCKVSINWFDNIPVISYMFLLGRCRACGNRLSIRYPLVELLTGCAFLQLYYIFIVCRSESFCVLFGYLALCCALIISAFVDLELRIIPNEITFIGIPVFVVLSIVCPDLHHAQNTLRRFTFIDIHRLDSFIASLIGIFTGGGLIFLCGVMGKLLFKKDAMGFGDVKLMGMIGAVVGWKLAVAVFFVAPFFGLLMAIPVFVFKKSHLIPYGPFLSIAALVCICFQDYFIGQINLYILVFRVFLNGFPA</sequence>
<feature type="transmembrane region" description="Helical" evidence="7">
    <location>
        <begin position="76"/>
        <end position="94"/>
    </location>
</feature>
<dbReference type="GO" id="GO:0006465">
    <property type="term" value="P:signal peptide processing"/>
    <property type="evidence" value="ECO:0007669"/>
    <property type="project" value="TreeGrafter"/>
</dbReference>
<comment type="similarity">
    <text evidence="2">Belongs to the peptidase A24 family.</text>
</comment>
<dbReference type="GO" id="GO:0004190">
    <property type="term" value="F:aspartic-type endopeptidase activity"/>
    <property type="evidence" value="ECO:0007669"/>
    <property type="project" value="UniProtKB-EC"/>
</dbReference>
<keyword evidence="5 7" id="KW-1133">Transmembrane helix</keyword>
<evidence type="ECO:0000256" key="4">
    <source>
        <dbReference type="ARBA" id="ARBA00022692"/>
    </source>
</evidence>
<proteinExistence type="inferred from homology"/>
<dbReference type="EMBL" id="CT573073">
    <property type="protein sequence ID" value="CAJ71729.1"/>
    <property type="molecule type" value="Genomic_DNA"/>
</dbReference>
<accession>Q1PWX9</accession>
<dbReference type="InterPro" id="IPR010627">
    <property type="entry name" value="Prepilin_pept_A24_N"/>
</dbReference>
<keyword evidence="4 7" id="KW-0812">Transmembrane</keyword>
<feature type="transmembrane region" description="Helical" evidence="7">
    <location>
        <begin position="190"/>
        <end position="215"/>
    </location>
</feature>
<dbReference type="InterPro" id="IPR050882">
    <property type="entry name" value="Prepilin_peptidase/N-MTase"/>
</dbReference>
<dbReference type="PANTHER" id="PTHR30487:SF0">
    <property type="entry name" value="PREPILIN LEADER PEPTIDASE_N-METHYLTRANSFERASE-RELATED"/>
    <property type="match status" value="1"/>
</dbReference>
<dbReference type="Gene3D" id="1.20.120.1220">
    <property type="match status" value="1"/>
</dbReference>
<dbReference type="Pfam" id="PF06750">
    <property type="entry name" value="A24_N_bact"/>
    <property type="match status" value="1"/>
</dbReference>
<keyword evidence="10" id="KW-0378">Hydrolase</keyword>
<organism evidence="10">
    <name type="scientific">Kuenenia stuttgartiensis</name>
    <dbReference type="NCBI Taxonomy" id="174633"/>
    <lineage>
        <taxon>Bacteria</taxon>
        <taxon>Pseudomonadati</taxon>
        <taxon>Planctomycetota</taxon>
        <taxon>Candidatus Brocadiia</taxon>
        <taxon>Candidatus Brocadiales</taxon>
        <taxon>Candidatus Brocadiaceae</taxon>
        <taxon>Candidatus Kuenenia</taxon>
    </lineage>
</organism>
<feature type="transmembrane region" description="Helical" evidence="7">
    <location>
        <begin position="227"/>
        <end position="252"/>
    </location>
</feature>
<keyword evidence="6 7" id="KW-0472">Membrane</keyword>
<dbReference type="EC" id="3.4.23.43" evidence="10"/>
<gene>
    <name evidence="10" type="ORF">kustc0984</name>
</gene>
<evidence type="ECO:0000313" key="10">
    <source>
        <dbReference type="EMBL" id="CAJ71729.1"/>
    </source>
</evidence>
<evidence type="ECO:0000256" key="2">
    <source>
        <dbReference type="ARBA" id="ARBA00005801"/>
    </source>
</evidence>
<reference evidence="10" key="2">
    <citation type="submission" date="2006-01" db="EMBL/GenBank/DDBJ databases">
        <authorList>
            <person name="Genoscope"/>
        </authorList>
    </citation>
    <scope>NUCLEOTIDE SEQUENCE</scope>
</reference>
<evidence type="ECO:0000256" key="5">
    <source>
        <dbReference type="ARBA" id="ARBA00022989"/>
    </source>
</evidence>
<dbReference type="MEROPS" id="A24.019"/>
<feature type="transmembrane region" description="Helical" evidence="7">
    <location>
        <begin position="106"/>
        <end position="124"/>
    </location>
</feature>
<feature type="domain" description="Prepilin peptidase A24 N-terminal" evidence="9">
    <location>
        <begin position="2"/>
        <end position="67"/>
    </location>
</feature>
<dbReference type="Pfam" id="PF01478">
    <property type="entry name" value="Peptidase_A24"/>
    <property type="match status" value="1"/>
</dbReference>
<dbReference type="EC" id="2.1.1.-" evidence="10"/>
<feature type="transmembrane region" description="Helical" evidence="7">
    <location>
        <begin position="50"/>
        <end position="69"/>
    </location>
</feature>
<evidence type="ECO:0000259" key="8">
    <source>
        <dbReference type="Pfam" id="PF01478"/>
    </source>
</evidence>
<protein>
    <submittedName>
        <fullName evidence="10">Similar to type IV prepilin-like proteins leader peptide processing enzyme</fullName>
        <ecNumber evidence="10">2.1.1.-</ecNumber>
        <ecNumber evidence="10">3.4.23.43</ecNumber>
    </submittedName>
</protein>
<evidence type="ECO:0000259" key="9">
    <source>
        <dbReference type="Pfam" id="PF06750"/>
    </source>
</evidence>
<dbReference type="GO" id="GO:0032259">
    <property type="term" value="P:methylation"/>
    <property type="evidence" value="ECO:0007669"/>
    <property type="project" value="UniProtKB-KW"/>
</dbReference>